<evidence type="ECO:0000313" key="7">
    <source>
        <dbReference type="EMBL" id="MET7013482.1"/>
    </source>
</evidence>
<dbReference type="PANTHER" id="PTHR47151">
    <property type="entry name" value="LEU/ILE/VAL-BINDING ABC TRANSPORTER SUBUNIT"/>
    <property type="match status" value="1"/>
</dbReference>
<evidence type="ECO:0000256" key="2">
    <source>
        <dbReference type="ARBA" id="ARBA00022448"/>
    </source>
</evidence>
<dbReference type="SUPFAM" id="SSF53822">
    <property type="entry name" value="Periplasmic binding protein-like I"/>
    <property type="match status" value="1"/>
</dbReference>
<keyword evidence="2" id="KW-0813">Transport</keyword>
<accession>A0ABV2TKC7</accession>
<dbReference type="RefSeq" id="WP_354599942.1">
    <property type="nucleotide sequence ID" value="NZ_JBEWZI010000003.1"/>
</dbReference>
<keyword evidence="8" id="KW-1185">Reference proteome</keyword>
<dbReference type="Gene3D" id="3.40.50.2300">
    <property type="match status" value="2"/>
</dbReference>
<sequence>MKKTVIALAVLSFASGLAQAQEVIVKIGHVGPLTGNVAHMGKDNENGARLALEEYNAKGVMIDGKKVKFELIGEDDAADPKTGNIVAQRLVDAGVKGIIGHLNSGTTIPASRIYNQAGIPMVSPSATNVTLTQQGFPYIFRTMANDAQQGSVIGKYAATKLGKKVAIIDDRTAYGQGLADEVEKGVKGNGGTLTSREFTTNQATDFAAILTKIKAKNPDVIVYAGMDAQGGPMLKQIKQLGIKAKFVTGDGGCTPEFIKLAGDAMSDAAYCSQAGLPLEQLSDKGFKDRFKKRFNVDIQNYAPYAYDAAAAIIEGMKAANSSDPVKYLPALKKVQFKGVTGNVAFDEKGDTKFGAITMYQFKAGTWAALK</sequence>
<dbReference type="Pfam" id="PF13458">
    <property type="entry name" value="Peripla_BP_6"/>
    <property type="match status" value="1"/>
</dbReference>
<comment type="caution">
    <text evidence="7">The sequence shown here is derived from an EMBL/GenBank/DDBJ whole genome shotgun (WGS) entry which is preliminary data.</text>
</comment>
<evidence type="ECO:0000259" key="6">
    <source>
        <dbReference type="Pfam" id="PF13458"/>
    </source>
</evidence>
<evidence type="ECO:0000256" key="4">
    <source>
        <dbReference type="ARBA" id="ARBA00022970"/>
    </source>
</evidence>
<dbReference type="InterPro" id="IPR028081">
    <property type="entry name" value="Leu-bd"/>
</dbReference>
<feature type="chain" id="PRO_5046947375" evidence="5">
    <location>
        <begin position="21"/>
        <end position="370"/>
    </location>
</feature>
<dbReference type="CDD" id="cd06342">
    <property type="entry name" value="PBP1_ABC_LIVBP-like"/>
    <property type="match status" value="1"/>
</dbReference>
<keyword evidence="4" id="KW-0029">Amino-acid transport</keyword>
<dbReference type="InterPro" id="IPR028082">
    <property type="entry name" value="Peripla_BP_I"/>
</dbReference>
<evidence type="ECO:0000256" key="3">
    <source>
        <dbReference type="ARBA" id="ARBA00022729"/>
    </source>
</evidence>
<dbReference type="EMBL" id="JBEWZI010000003">
    <property type="protein sequence ID" value="MET7013482.1"/>
    <property type="molecule type" value="Genomic_DNA"/>
</dbReference>
<feature type="domain" description="Leucine-binding protein" evidence="6">
    <location>
        <begin position="25"/>
        <end position="363"/>
    </location>
</feature>
<dbReference type="Proteomes" id="UP001549691">
    <property type="component" value="Unassembled WGS sequence"/>
</dbReference>
<organism evidence="7 8">
    <name type="scientific">Uliginosibacterium flavum</name>
    <dbReference type="NCBI Taxonomy" id="1396831"/>
    <lineage>
        <taxon>Bacteria</taxon>
        <taxon>Pseudomonadati</taxon>
        <taxon>Pseudomonadota</taxon>
        <taxon>Betaproteobacteria</taxon>
        <taxon>Rhodocyclales</taxon>
        <taxon>Zoogloeaceae</taxon>
        <taxon>Uliginosibacterium</taxon>
    </lineage>
</organism>
<evidence type="ECO:0000256" key="1">
    <source>
        <dbReference type="ARBA" id="ARBA00010062"/>
    </source>
</evidence>
<reference evidence="7 8" key="1">
    <citation type="submission" date="2024-07" db="EMBL/GenBank/DDBJ databases">
        <title>Uliginosibacterium flavum JJ3220;KACC:17644.</title>
        <authorList>
            <person name="Kim M.K."/>
        </authorList>
    </citation>
    <scope>NUCLEOTIDE SEQUENCE [LARGE SCALE GENOMIC DNA]</scope>
    <source>
        <strain evidence="7 8">KACC:17644</strain>
    </source>
</reference>
<dbReference type="InterPro" id="IPR000709">
    <property type="entry name" value="Leu_Ile_Val-bd"/>
</dbReference>
<comment type="similarity">
    <text evidence="1">Belongs to the leucine-binding protein family.</text>
</comment>
<feature type="signal peptide" evidence="5">
    <location>
        <begin position="1"/>
        <end position="20"/>
    </location>
</feature>
<proteinExistence type="inferred from homology"/>
<evidence type="ECO:0000256" key="5">
    <source>
        <dbReference type="SAM" id="SignalP"/>
    </source>
</evidence>
<gene>
    <name evidence="7" type="ORF">ABXR19_04725</name>
</gene>
<dbReference type="PANTHER" id="PTHR47151:SF2">
    <property type="entry name" value="AMINO ACID BINDING PROTEIN"/>
    <property type="match status" value="1"/>
</dbReference>
<protein>
    <submittedName>
        <fullName evidence="7">Branched-chain amino acid ABC transporter substrate-binding protein</fullName>
    </submittedName>
</protein>
<keyword evidence="3 5" id="KW-0732">Signal</keyword>
<evidence type="ECO:0000313" key="8">
    <source>
        <dbReference type="Proteomes" id="UP001549691"/>
    </source>
</evidence>
<name>A0ABV2TKC7_9RHOO</name>
<dbReference type="PRINTS" id="PR00337">
    <property type="entry name" value="LEUILEVALBP"/>
</dbReference>